<evidence type="ECO:0000313" key="1">
    <source>
        <dbReference type="EMBL" id="GGW88603.1"/>
    </source>
</evidence>
<reference evidence="1" key="1">
    <citation type="journal article" date="2014" name="Int. J. Syst. Evol. Microbiol.">
        <title>Complete genome sequence of Corynebacterium casei LMG S-19264T (=DSM 44701T), isolated from a smear-ripened cheese.</title>
        <authorList>
            <consortium name="US DOE Joint Genome Institute (JGI-PGF)"/>
            <person name="Walter F."/>
            <person name="Albersmeier A."/>
            <person name="Kalinowski J."/>
            <person name="Ruckert C."/>
        </authorList>
    </citation>
    <scope>NUCLEOTIDE SEQUENCE</scope>
    <source>
        <strain evidence="1">KCTC 22164</strain>
    </source>
</reference>
<dbReference type="Proteomes" id="UP000631300">
    <property type="component" value="Unassembled WGS sequence"/>
</dbReference>
<reference evidence="1" key="2">
    <citation type="submission" date="2020-09" db="EMBL/GenBank/DDBJ databases">
        <authorList>
            <person name="Sun Q."/>
            <person name="Kim S."/>
        </authorList>
    </citation>
    <scope>NUCLEOTIDE SEQUENCE</scope>
    <source>
        <strain evidence="1">KCTC 22164</strain>
    </source>
</reference>
<evidence type="ECO:0000313" key="2">
    <source>
        <dbReference type="Proteomes" id="UP000631300"/>
    </source>
</evidence>
<name>A0A918JLX5_9ALTE</name>
<sequence>MSTEIKPQHAKLLAEIIEQSSHWKLKPEKKRPFHSASDAFSYVEDHNEPLYLQVPVAGEDGHLLVKVTSKQDDMVFATVSFDTPAQTTVHHSHLKLIESSVTDMLNNCLGEGRKVASF</sequence>
<accession>A0A918JLX5</accession>
<dbReference type="AlphaFoldDB" id="A0A918JLX5"/>
<keyword evidence="2" id="KW-1185">Reference proteome</keyword>
<proteinExistence type="predicted"/>
<protein>
    <submittedName>
        <fullName evidence="1">Uncharacterized protein</fullName>
    </submittedName>
</protein>
<dbReference type="RefSeq" id="WP_189406643.1">
    <property type="nucleotide sequence ID" value="NZ_BMXP01000005.1"/>
</dbReference>
<organism evidence="1 2">
    <name type="scientific">Alteromonas halophila</name>
    <dbReference type="NCBI Taxonomy" id="516698"/>
    <lineage>
        <taxon>Bacteria</taxon>
        <taxon>Pseudomonadati</taxon>
        <taxon>Pseudomonadota</taxon>
        <taxon>Gammaproteobacteria</taxon>
        <taxon>Alteromonadales</taxon>
        <taxon>Alteromonadaceae</taxon>
        <taxon>Alteromonas/Salinimonas group</taxon>
        <taxon>Alteromonas</taxon>
    </lineage>
</organism>
<comment type="caution">
    <text evidence="1">The sequence shown here is derived from an EMBL/GenBank/DDBJ whole genome shotgun (WGS) entry which is preliminary data.</text>
</comment>
<dbReference type="EMBL" id="BMXP01000005">
    <property type="protein sequence ID" value="GGW88603.1"/>
    <property type="molecule type" value="Genomic_DNA"/>
</dbReference>
<gene>
    <name evidence="1" type="ORF">GCM10007391_23400</name>
</gene>